<keyword evidence="3" id="KW-1185">Reference proteome</keyword>
<keyword evidence="1" id="KW-0472">Membrane</keyword>
<dbReference type="NCBIfam" id="NF038065">
    <property type="entry name" value="Pr6Pr"/>
    <property type="match status" value="1"/>
</dbReference>
<sequence length="220" mass="24145">MAVESARSTENPTSIPIRVARVAFAVLTAVTLGFILHDGASDPTFSVVNYFSYFTVLSNVLTVVVLGIGGLVDPRGMHWQLFRGAVTLYMVITGIIYAVLLSNIEVGIAGQWTNDVVHRIMPIVIFLDWIVVPARQRISESQSLVWLTFPVVYGVYTLIRGPIVDWYPYPFLDPRSQGYVALVIGLVVLTVAFVLMALAVNAIGRLGNKWRYGEASAGVE</sequence>
<dbReference type="EMBL" id="CP147846">
    <property type="protein sequence ID" value="WXG70960.1"/>
    <property type="molecule type" value="Genomic_DNA"/>
</dbReference>
<feature type="transmembrane region" description="Helical" evidence="1">
    <location>
        <begin position="179"/>
        <end position="203"/>
    </location>
</feature>
<organism evidence="2 3">
    <name type="scientific">Rhodococcus sovatensis</name>
    <dbReference type="NCBI Taxonomy" id="1805840"/>
    <lineage>
        <taxon>Bacteria</taxon>
        <taxon>Bacillati</taxon>
        <taxon>Actinomycetota</taxon>
        <taxon>Actinomycetes</taxon>
        <taxon>Mycobacteriales</taxon>
        <taxon>Nocardiaceae</taxon>
        <taxon>Rhodococcus</taxon>
    </lineage>
</organism>
<keyword evidence="1" id="KW-1133">Transmembrane helix</keyword>
<evidence type="ECO:0000313" key="2">
    <source>
        <dbReference type="EMBL" id="WXG70960.1"/>
    </source>
</evidence>
<feature type="transmembrane region" description="Helical" evidence="1">
    <location>
        <begin position="144"/>
        <end position="159"/>
    </location>
</feature>
<dbReference type="InterPro" id="IPR049713">
    <property type="entry name" value="Pr6Pr-like"/>
</dbReference>
<reference evidence="2 3" key="1">
    <citation type="submission" date="2024-03" db="EMBL/GenBank/DDBJ databases">
        <title>Natural products discovery in diverse microorganisms through a two-stage MS feature dereplication strategy.</title>
        <authorList>
            <person name="Zhang R."/>
        </authorList>
    </citation>
    <scope>NUCLEOTIDE SEQUENCE [LARGE SCALE GENOMIC DNA]</scope>
    <source>
        <strain evidence="2 3">18930</strain>
    </source>
</reference>
<feature type="transmembrane region" description="Helical" evidence="1">
    <location>
        <begin position="50"/>
        <end position="72"/>
    </location>
</feature>
<keyword evidence="1" id="KW-0812">Transmembrane</keyword>
<dbReference type="RefSeq" id="WP_338892695.1">
    <property type="nucleotide sequence ID" value="NZ_CP147846.1"/>
</dbReference>
<accession>A0ABZ2PPD0</accession>
<feature type="transmembrane region" description="Helical" evidence="1">
    <location>
        <begin position="116"/>
        <end position="132"/>
    </location>
</feature>
<name>A0ABZ2PPD0_9NOCA</name>
<evidence type="ECO:0000313" key="3">
    <source>
        <dbReference type="Proteomes" id="UP001432000"/>
    </source>
</evidence>
<proteinExistence type="predicted"/>
<protein>
    <submittedName>
        <fullName evidence="2">Pr6Pr family membrane protein</fullName>
    </submittedName>
</protein>
<evidence type="ECO:0000256" key="1">
    <source>
        <dbReference type="SAM" id="Phobius"/>
    </source>
</evidence>
<dbReference type="Proteomes" id="UP001432000">
    <property type="component" value="Chromosome"/>
</dbReference>
<gene>
    <name evidence="2" type="ORF">WDS16_10965</name>
</gene>
<feature type="transmembrane region" description="Helical" evidence="1">
    <location>
        <begin position="20"/>
        <end position="38"/>
    </location>
</feature>
<feature type="transmembrane region" description="Helical" evidence="1">
    <location>
        <begin position="84"/>
        <end position="104"/>
    </location>
</feature>